<dbReference type="EMBL" id="CP014806">
    <property type="protein sequence ID" value="AMX00117.1"/>
    <property type="molecule type" value="Genomic_DNA"/>
</dbReference>
<evidence type="ECO:0000313" key="6">
    <source>
        <dbReference type="EMBL" id="AMX00117.1"/>
    </source>
</evidence>
<feature type="chain" id="PRO_5007509436" evidence="4">
    <location>
        <begin position="27"/>
        <end position="570"/>
    </location>
</feature>
<feature type="domain" description="Solute-binding protein family 5" evidence="5">
    <location>
        <begin position="109"/>
        <end position="489"/>
    </location>
</feature>
<evidence type="ECO:0000256" key="4">
    <source>
        <dbReference type="SAM" id="SignalP"/>
    </source>
</evidence>
<dbReference type="PANTHER" id="PTHR30290:SF81">
    <property type="entry name" value="OLIGOPEPTIDE-BINDING PROTEIN OPPA"/>
    <property type="match status" value="1"/>
</dbReference>
<dbReference type="InterPro" id="IPR023765">
    <property type="entry name" value="SBP_5_CS"/>
</dbReference>
<comment type="similarity">
    <text evidence="2">Belongs to the bacterial solute-binding protein 5 family.</text>
</comment>
<dbReference type="Gene3D" id="3.40.190.10">
    <property type="entry name" value="Periplasmic binding protein-like II"/>
    <property type="match status" value="1"/>
</dbReference>
<dbReference type="InterPro" id="IPR000914">
    <property type="entry name" value="SBP_5_dom"/>
</dbReference>
<dbReference type="GO" id="GO:0015833">
    <property type="term" value="P:peptide transport"/>
    <property type="evidence" value="ECO:0007669"/>
    <property type="project" value="TreeGrafter"/>
</dbReference>
<dbReference type="PIRSF" id="PIRSF002741">
    <property type="entry name" value="MppA"/>
    <property type="match status" value="1"/>
</dbReference>
<dbReference type="PROSITE" id="PS01040">
    <property type="entry name" value="SBP_BACTERIAL_5"/>
    <property type="match status" value="1"/>
</dbReference>
<dbReference type="KEGG" id="rst:ATY39_12240"/>
<keyword evidence="7" id="KW-1185">Reference proteome</keyword>
<evidence type="ECO:0000256" key="3">
    <source>
        <dbReference type="ARBA" id="ARBA00022729"/>
    </source>
</evidence>
<dbReference type="PROSITE" id="PS51257">
    <property type="entry name" value="PROKAR_LIPOPROTEIN"/>
    <property type="match status" value="1"/>
</dbReference>
<dbReference type="PANTHER" id="PTHR30290">
    <property type="entry name" value="PERIPLASMIC BINDING COMPONENT OF ABC TRANSPORTER"/>
    <property type="match status" value="1"/>
</dbReference>
<evidence type="ECO:0000256" key="2">
    <source>
        <dbReference type="ARBA" id="ARBA00005695"/>
    </source>
</evidence>
<name>A0A143HF63_9BACL</name>
<dbReference type="CDD" id="cd00995">
    <property type="entry name" value="PBP2_NikA_DppA_OppA_like"/>
    <property type="match status" value="1"/>
</dbReference>
<evidence type="ECO:0000259" key="5">
    <source>
        <dbReference type="Pfam" id="PF00496"/>
    </source>
</evidence>
<dbReference type="SUPFAM" id="SSF53850">
    <property type="entry name" value="Periplasmic binding protein-like II"/>
    <property type="match status" value="1"/>
</dbReference>
<dbReference type="GO" id="GO:0043190">
    <property type="term" value="C:ATP-binding cassette (ABC) transporter complex"/>
    <property type="evidence" value="ECO:0007669"/>
    <property type="project" value="InterPro"/>
</dbReference>
<dbReference type="OrthoDB" id="9796817at2"/>
<dbReference type="Gene3D" id="3.10.105.10">
    <property type="entry name" value="Dipeptide-binding Protein, Domain 3"/>
    <property type="match status" value="1"/>
</dbReference>
<dbReference type="STRING" id="241244.ATY39_12240"/>
<dbReference type="RefSeq" id="WP_066790170.1">
    <property type="nucleotide sequence ID" value="NZ_CP014806.1"/>
</dbReference>
<dbReference type="Pfam" id="PF00496">
    <property type="entry name" value="SBP_bac_5"/>
    <property type="match status" value="1"/>
</dbReference>
<dbReference type="GO" id="GO:1904680">
    <property type="term" value="F:peptide transmembrane transporter activity"/>
    <property type="evidence" value="ECO:0007669"/>
    <property type="project" value="TreeGrafter"/>
</dbReference>
<comment type="subcellular location">
    <subcellularLocation>
        <location evidence="1">Cell membrane</location>
        <topology evidence="1">Lipid-anchor</topology>
    </subcellularLocation>
</comment>
<feature type="signal peptide" evidence="4">
    <location>
        <begin position="1"/>
        <end position="26"/>
    </location>
</feature>
<keyword evidence="3 4" id="KW-0732">Signal</keyword>
<evidence type="ECO:0000256" key="1">
    <source>
        <dbReference type="ARBA" id="ARBA00004193"/>
    </source>
</evidence>
<protein>
    <submittedName>
        <fullName evidence="6">ABC transporter substrate-binding protein</fullName>
    </submittedName>
</protein>
<dbReference type="GO" id="GO:0042597">
    <property type="term" value="C:periplasmic space"/>
    <property type="evidence" value="ECO:0007669"/>
    <property type="project" value="UniProtKB-ARBA"/>
</dbReference>
<proteinExistence type="inferred from homology"/>
<dbReference type="AlphaFoldDB" id="A0A143HF63"/>
<dbReference type="InterPro" id="IPR039424">
    <property type="entry name" value="SBP_5"/>
</dbReference>
<evidence type="ECO:0000313" key="7">
    <source>
        <dbReference type="Proteomes" id="UP000076021"/>
    </source>
</evidence>
<dbReference type="Gene3D" id="3.90.76.10">
    <property type="entry name" value="Dipeptide-binding Protein, Domain 1"/>
    <property type="match status" value="1"/>
</dbReference>
<dbReference type="InterPro" id="IPR030678">
    <property type="entry name" value="Peptide/Ni-bd"/>
</dbReference>
<gene>
    <name evidence="6" type="ORF">ATY39_12240</name>
</gene>
<reference evidence="6 7" key="1">
    <citation type="journal article" date="2016" name="Genome Announc.">
        <title>Whole-Genome Sequence of Rummeliibacillus stabekisii Strain PP9 Isolated from Antarctic Soil.</title>
        <authorList>
            <person name="da Mota F.F."/>
            <person name="Vollu R.E."/>
            <person name="Jurelevicius D."/>
            <person name="Seldin L."/>
        </authorList>
    </citation>
    <scope>NUCLEOTIDE SEQUENCE [LARGE SCALE GENOMIC DNA]</scope>
    <source>
        <strain evidence="6 7">PP9</strain>
    </source>
</reference>
<sequence>MRKKFTKLIIPFAAASLLLAACGEQATNNSNNTSSGQSSKVASIKDESLKAASPDSVPAKALNRKDTFIATLSTNPGGAFLPNFYKTGYDGNVSSPIFDGLVDINEKGEYTPKLAEKWEISKDGKTYTFHIRKNAKFSDGKPVTSEDVAFTLSILHDPSYAGDTDISRAHIIGGEDYKKGKAKTIKGIEIVDDQTITIKTDSVDVQALSILGGPVLSKAYYGKGYHFGNLDYLKDLYQKPMGAGPYKFDKYIPNQEVRYVANENYWNGAPKIKHFIYKIANENGLQYFQAGDVDFAGFTANADNLEQLKSVGFANIDIYTGTPISFISINNKKEYMKDAKVRQALNYGLNRQQIIDTVYQGYGEVANIPIAPVSWAYNDEGVRKFNYDPKKAKELLDEAGWKVGKNGIREKDGKKLELVYLSAKSDDGLIPIAKENYKEIGINLKPEFSDFNALVSKVDKGNYDLASFSTPMIMDPNDVVADYHSKNADKNNGYKNPALDKLIEEGQNTLDQEKRKEIYHKLYKEFADNPPIILLNYRKILNGVSSRIDGVKQDPYNGILSSLTEVDITK</sequence>
<reference evidence="7" key="2">
    <citation type="submission" date="2016-03" db="EMBL/GenBank/DDBJ databases">
        <authorList>
            <person name="Ploux O."/>
        </authorList>
    </citation>
    <scope>NUCLEOTIDE SEQUENCE [LARGE SCALE GENOMIC DNA]</scope>
    <source>
        <strain evidence="7">PP9</strain>
    </source>
</reference>
<dbReference type="Proteomes" id="UP000076021">
    <property type="component" value="Chromosome"/>
</dbReference>
<organism evidence="6 7">
    <name type="scientific">Rummeliibacillus stabekisii</name>
    <dbReference type="NCBI Taxonomy" id="241244"/>
    <lineage>
        <taxon>Bacteria</taxon>
        <taxon>Bacillati</taxon>
        <taxon>Bacillota</taxon>
        <taxon>Bacilli</taxon>
        <taxon>Bacillales</taxon>
        <taxon>Caryophanaceae</taxon>
        <taxon>Rummeliibacillus</taxon>
    </lineage>
</organism>
<accession>A0A143HF63</accession>